<evidence type="ECO:0000313" key="1">
    <source>
        <dbReference type="EMBL" id="KAG6951023.1"/>
    </source>
</evidence>
<dbReference type="AlphaFoldDB" id="A0A8T1TYA0"/>
<dbReference type="Proteomes" id="UP000688947">
    <property type="component" value="Unassembled WGS sequence"/>
</dbReference>
<sequence>MPRCRLVTPTLDASPLLEQQKTEAIHLAGRPSGNEEAPRLNYASSKTKGGFLAEVFSTKAVYYRPQAIPELSNSNSSVSVAPPTVTSQLSFIVDMCEEMEFKAKWRPCW</sequence>
<protein>
    <submittedName>
        <fullName evidence="1">Uncharacterized protein</fullName>
    </submittedName>
</protein>
<dbReference type="EMBL" id="JAENGZ010001064">
    <property type="protein sequence ID" value="KAG6951023.1"/>
    <property type="molecule type" value="Genomic_DNA"/>
</dbReference>
<reference evidence="1" key="1">
    <citation type="submission" date="2021-01" db="EMBL/GenBank/DDBJ databases">
        <title>Phytophthora aleatoria, a newly-described species from Pinus radiata is distinct from Phytophthora cactorum isolates based on comparative genomics.</title>
        <authorList>
            <person name="Mcdougal R."/>
            <person name="Panda P."/>
            <person name="Williams N."/>
            <person name="Studholme D.J."/>
        </authorList>
    </citation>
    <scope>NUCLEOTIDE SEQUENCE</scope>
    <source>
        <strain evidence="1">NZFS 3830</strain>
    </source>
</reference>
<name>A0A8T1TYA0_9STRA</name>
<proteinExistence type="predicted"/>
<organism evidence="1 2">
    <name type="scientific">Phytophthora cactorum</name>
    <dbReference type="NCBI Taxonomy" id="29920"/>
    <lineage>
        <taxon>Eukaryota</taxon>
        <taxon>Sar</taxon>
        <taxon>Stramenopiles</taxon>
        <taxon>Oomycota</taxon>
        <taxon>Peronosporomycetes</taxon>
        <taxon>Peronosporales</taxon>
        <taxon>Peronosporaceae</taxon>
        <taxon>Phytophthora</taxon>
    </lineage>
</organism>
<accession>A0A8T1TYA0</accession>
<comment type="caution">
    <text evidence="1">The sequence shown here is derived from an EMBL/GenBank/DDBJ whole genome shotgun (WGS) entry which is preliminary data.</text>
</comment>
<evidence type="ECO:0000313" key="2">
    <source>
        <dbReference type="Proteomes" id="UP000688947"/>
    </source>
</evidence>
<gene>
    <name evidence="1" type="ORF">JG687_00013881</name>
</gene>
<dbReference type="OrthoDB" id="129236at2759"/>